<evidence type="ECO:0000313" key="4">
    <source>
        <dbReference type="Proteomes" id="UP001149719"/>
    </source>
</evidence>
<proteinExistence type="predicted"/>
<sequence length="435" mass="48812">MTFILGLSLNSSYLLAAPHSITSPSCPSLPEIKHQPSTSQWIEIRQQLGAQLNYCLNDSAFFALYGASLLHSGLTAQSIEYLERALLLNPNNGSALIDYSEALYKSDQLLAAIQVNDQILSRHDLPEYLRVPLTERGKEWGNQRIEWQNKVSLASGYHDNLNGVANLKDLILTFDDRDIIVRLDENSRPIAGDYQTINASSQRSKLFDDGFSRFSVNVSSRTSELSRVDTDSVGLSYEKETLLVDGSFIWDLDSQYVFFGGKGLYLSSSSSASRYWRQERCSTYVTTEGRSLYFPDQPQSNEMALELQWGALCGPSNNQIDLSFSVAHNESLDHRPGGDRFIQELALQWKKSIGNGFLLSEISFSTTNDEKGYNPLLSNNEIRSVNTTNASVRFFYPLSKHLMLQSGLYYQGQDSNLSLFETQSKSADIGFTFSF</sequence>
<dbReference type="Gene3D" id="1.25.40.10">
    <property type="entry name" value="Tetratricopeptide repeat domain"/>
    <property type="match status" value="1"/>
</dbReference>
<accession>A0ABT4JSH7</accession>
<feature type="repeat" description="TPR" evidence="1">
    <location>
        <begin position="59"/>
        <end position="92"/>
    </location>
</feature>
<dbReference type="Proteomes" id="UP001149719">
    <property type="component" value="Unassembled WGS sequence"/>
</dbReference>
<evidence type="ECO:0000313" key="3">
    <source>
        <dbReference type="EMBL" id="MCZ2721343.1"/>
    </source>
</evidence>
<reference evidence="3" key="1">
    <citation type="submission" date="2022-12" db="EMBL/GenBank/DDBJ databases">
        <title>Marinomonas 15G1-11 sp. nov, isolated from marine algae.</title>
        <authorList>
            <person name="Butt M."/>
            <person name="Choi D.G."/>
            <person name="Kim J.M."/>
            <person name="Lee J.K."/>
            <person name="Baek J.H."/>
            <person name="Jeon C.O."/>
        </authorList>
    </citation>
    <scope>NUCLEOTIDE SEQUENCE</scope>
    <source>
        <strain evidence="3">15G1-11</strain>
    </source>
</reference>
<dbReference type="Pfam" id="PF14559">
    <property type="entry name" value="TPR_19"/>
    <property type="match status" value="1"/>
</dbReference>
<dbReference type="InterPro" id="IPR019734">
    <property type="entry name" value="TPR_rpt"/>
</dbReference>
<dbReference type="PROSITE" id="PS50005">
    <property type="entry name" value="TPR"/>
    <property type="match status" value="1"/>
</dbReference>
<keyword evidence="2" id="KW-0732">Signal</keyword>
<name>A0ABT4JSH7_9GAMM</name>
<comment type="caution">
    <text evidence="3">The sequence shown here is derived from an EMBL/GenBank/DDBJ whole genome shotgun (WGS) entry which is preliminary data.</text>
</comment>
<evidence type="ECO:0000256" key="2">
    <source>
        <dbReference type="SAM" id="SignalP"/>
    </source>
</evidence>
<keyword evidence="4" id="KW-1185">Reference proteome</keyword>
<dbReference type="SUPFAM" id="SSF48452">
    <property type="entry name" value="TPR-like"/>
    <property type="match status" value="1"/>
</dbReference>
<organism evidence="3 4">
    <name type="scientific">Marinomonas phaeophyticola</name>
    <dbReference type="NCBI Taxonomy" id="3004091"/>
    <lineage>
        <taxon>Bacteria</taxon>
        <taxon>Pseudomonadati</taxon>
        <taxon>Pseudomonadota</taxon>
        <taxon>Gammaproteobacteria</taxon>
        <taxon>Oceanospirillales</taxon>
        <taxon>Oceanospirillaceae</taxon>
        <taxon>Marinomonas</taxon>
    </lineage>
</organism>
<feature type="chain" id="PRO_5046232687" description="Tetratricopeptide repeat protein" evidence="2">
    <location>
        <begin position="17"/>
        <end position="435"/>
    </location>
</feature>
<dbReference type="InterPro" id="IPR011990">
    <property type="entry name" value="TPR-like_helical_dom_sf"/>
</dbReference>
<feature type="signal peptide" evidence="2">
    <location>
        <begin position="1"/>
        <end position="16"/>
    </location>
</feature>
<gene>
    <name evidence="3" type="ORF">O1D97_06695</name>
</gene>
<protein>
    <recommendedName>
        <fullName evidence="5">Tetratricopeptide repeat protein</fullName>
    </recommendedName>
</protein>
<dbReference type="EMBL" id="JAPUBN010000013">
    <property type="protein sequence ID" value="MCZ2721343.1"/>
    <property type="molecule type" value="Genomic_DNA"/>
</dbReference>
<dbReference type="RefSeq" id="WP_269124037.1">
    <property type="nucleotide sequence ID" value="NZ_JAPUBN010000013.1"/>
</dbReference>
<evidence type="ECO:0008006" key="5">
    <source>
        <dbReference type="Google" id="ProtNLM"/>
    </source>
</evidence>
<keyword evidence="1" id="KW-0802">TPR repeat</keyword>
<evidence type="ECO:0000256" key="1">
    <source>
        <dbReference type="PROSITE-ProRule" id="PRU00339"/>
    </source>
</evidence>